<keyword evidence="3 5" id="KW-1133">Transmembrane helix</keyword>
<evidence type="ECO:0000259" key="6">
    <source>
        <dbReference type="Pfam" id="PF04335"/>
    </source>
</evidence>
<comment type="caution">
    <text evidence="7">The sequence shown here is derived from an EMBL/GenBank/DDBJ whole genome shotgun (WGS) entry which is preliminary data.</text>
</comment>
<keyword evidence="7" id="KW-0614">Plasmid</keyword>
<geneLocation type="plasmid" evidence="7">
    <name>pPLS432</name>
</geneLocation>
<evidence type="ECO:0000256" key="5">
    <source>
        <dbReference type="SAM" id="Phobius"/>
    </source>
</evidence>
<proteinExistence type="predicted"/>
<gene>
    <name evidence="7" type="ORF">LPH55_12070</name>
</gene>
<dbReference type="EMBL" id="JAJPPU010000005">
    <property type="protein sequence ID" value="MCD8474174.1"/>
    <property type="molecule type" value="Genomic_DNA"/>
</dbReference>
<dbReference type="InterPro" id="IPR007430">
    <property type="entry name" value="VirB8"/>
</dbReference>
<feature type="transmembrane region" description="Helical" evidence="5">
    <location>
        <begin position="44"/>
        <end position="68"/>
    </location>
</feature>
<accession>A0ABS8U0A7</accession>
<evidence type="ECO:0000256" key="4">
    <source>
        <dbReference type="ARBA" id="ARBA00023136"/>
    </source>
</evidence>
<evidence type="ECO:0000256" key="1">
    <source>
        <dbReference type="ARBA" id="ARBA00004167"/>
    </source>
</evidence>
<dbReference type="InterPro" id="IPR032710">
    <property type="entry name" value="NTF2-like_dom_sf"/>
</dbReference>
<comment type="subcellular location">
    <subcellularLocation>
        <location evidence="1">Membrane</location>
        <topology evidence="1">Single-pass membrane protein</topology>
    </subcellularLocation>
</comment>
<dbReference type="PIRSF" id="PIRSF003299">
    <property type="entry name" value="VirB8_PtlE"/>
    <property type="match status" value="1"/>
</dbReference>
<feature type="domain" description="Bacterial virulence protein VirB8" evidence="6">
    <location>
        <begin position="27"/>
        <end position="236"/>
    </location>
</feature>
<dbReference type="Proteomes" id="UP001430701">
    <property type="component" value="Unassembled WGS sequence"/>
</dbReference>
<evidence type="ECO:0000256" key="3">
    <source>
        <dbReference type="ARBA" id="ARBA00022989"/>
    </source>
</evidence>
<keyword evidence="2 5" id="KW-0812">Transmembrane</keyword>
<dbReference type="RefSeq" id="WP_230428334.1">
    <property type="nucleotide sequence ID" value="NZ_CP087679.1"/>
</dbReference>
<dbReference type="SUPFAM" id="SSF54427">
    <property type="entry name" value="NTF2-like"/>
    <property type="match status" value="1"/>
</dbReference>
<dbReference type="CDD" id="cd16424">
    <property type="entry name" value="VirB8"/>
    <property type="match status" value="1"/>
</dbReference>
<organism evidence="7 8">
    <name type="scientific">Xylella taiwanensis</name>
    <dbReference type="NCBI Taxonomy" id="1444770"/>
    <lineage>
        <taxon>Bacteria</taxon>
        <taxon>Pseudomonadati</taxon>
        <taxon>Pseudomonadota</taxon>
        <taxon>Gammaproteobacteria</taxon>
        <taxon>Lysobacterales</taxon>
        <taxon>Lysobacteraceae</taxon>
        <taxon>Xylella</taxon>
    </lineage>
</organism>
<keyword evidence="8" id="KW-1185">Reference proteome</keyword>
<protein>
    <submittedName>
        <fullName evidence="7">Type IV secretion system protein</fullName>
    </submittedName>
</protein>
<sequence length="239" mass="26728">MSTHDKAPVLNQAAKLGRLPQTFMDAAADFEKSKIEEIKRSRKIAWIIAGVATAICSVSILAFLVALLTRSEPEPTILQVDKSTGATTVLRSVRDTKDKYDEVVNKYWLAQYVRTCEGYDWFTINEQYKACNLMSYGDVSKEYSRKVDASGSPLKVLADKGKIVVNITSIAFFGETAQVRFTTEKLSASGENLDHSPVQKWIATIAFEFKPGLMTEQQRLINPLGFKVATYRVDPEVMK</sequence>
<keyword evidence="4 5" id="KW-0472">Membrane</keyword>
<name>A0ABS8U0A7_9GAMM</name>
<evidence type="ECO:0000313" key="8">
    <source>
        <dbReference type="Proteomes" id="UP001430701"/>
    </source>
</evidence>
<dbReference type="InterPro" id="IPR026264">
    <property type="entry name" value="VirB8/PtlE"/>
</dbReference>
<dbReference type="Pfam" id="PF04335">
    <property type="entry name" value="VirB8"/>
    <property type="match status" value="1"/>
</dbReference>
<reference evidence="7" key="1">
    <citation type="submission" date="2021-11" db="EMBL/GenBank/DDBJ databases">
        <title>Genome sequence of Xylella taiwanensis PLS432.</title>
        <authorList>
            <person name="Weng L.-W."/>
            <person name="Su C.-C."/>
            <person name="Tsai C.-W."/>
            <person name="Kuo C.-H."/>
        </authorList>
    </citation>
    <scope>NUCLEOTIDE SEQUENCE</scope>
    <source>
        <strain evidence="7">PLS432</strain>
        <plasmid evidence="7">pPLS432</plasmid>
    </source>
</reference>
<dbReference type="Gene3D" id="3.10.450.230">
    <property type="entry name" value="VirB8 protein"/>
    <property type="match status" value="1"/>
</dbReference>
<evidence type="ECO:0000313" key="7">
    <source>
        <dbReference type="EMBL" id="MCD8474174.1"/>
    </source>
</evidence>
<evidence type="ECO:0000256" key="2">
    <source>
        <dbReference type="ARBA" id="ARBA00022692"/>
    </source>
</evidence>